<keyword evidence="7" id="KW-1185">Reference proteome</keyword>
<dbReference type="GO" id="GO:0097176">
    <property type="term" value="P:epoxide metabolic process"/>
    <property type="evidence" value="ECO:0007669"/>
    <property type="project" value="TreeGrafter"/>
</dbReference>
<protein>
    <submittedName>
        <fullName evidence="6">Microsomal epoxide hydrolase</fullName>
    </submittedName>
</protein>
<feature type="domain" description="Epoxide hydrolase N-terminal" evidence="5">
    <location>
        <begin position="3"/>
        <end position="107"/>
    </location>
</feature>
<evidence type="ECO:0000256" key="3">
    <source>
        <dbReference type="ARBA" id="ARBA00022801"/>
    </source>
</evidence>
<feature type="active site" description="Nucleophile" evidence="4">
    <location>
        <position position="170"/>
    </location>
</feature>
<feature type="active site" description="Proton acceptor" evidence="4">
    <location>
        <position position="343"/>
    </location>
</feature>
<evidence type="ECO:0000256" key="2">
    <source>
        <dbReference type="ARBA" id="ARBA00022797"/>
    </source>
</evidence>
<evidence type="ECO:0000259" key="5">
    <source>
        <dbReference type="Pfam" id="PF06441"/>
    </source>
</evidence>
<dbReference type="EMBL" id="BMPI01000021">
    <property type="protein sequence ID" value="GGM38465.1"/>
    <property type="molecule type" value="Genomic_DNA"/>
</dbReference>
<reference evidence="6" key="1">
    <citation type="journal article" date="2014" name="Int. J. Syst. Evol. Microbiol.">
        <title>Complete genome sequence of Corynebacterium casei LMG S-19264T (=DSM 44701T), isolated from a smear-ripened cheese.</title>
        <authorList>
            <consortium name="US DOE Joint Genome Institute (JGI-PGF)"/>
            <person name="Walter F."/>
            <person name="Albersmeier A."/>
            <person name="Kalinowski J."/>
            <person name="Ruckert C."/>
        </authorList>
    </citation>
    <scope>NUCLEOTIDE SEQUENCE</scope>
    <source>
        <strain evidence="6">JCM 19831</strain>
    </source>
</reference>
<organism evidence="6 7">
    <name type="scientific">Dactylosporangium sucinum</name>
    <dbReference type="NCBI Taxonomy" id="1424081"/>
    <lineage>
        <taxon>Bacteria</taxon>
        <taxon>Bacillati</taxon>
        <taxon>Actinomycetota</taxon>
        <taxon>Actinomycetes</taxon>
        <taxon>Micromonosporales</taxon>
        <taxon>Micromonosporaceae</taxon>
        <taxon>Dactylosporangium</taxon>
    </lineage>
</organism>
<dbReference type="Pfam" id="PF06441">
    <property type="entry name" value="EHN"/>
    <property type="match status" value="1"/>
</dbReference>
<comment type="similarity">
    <text evidence="1">Belongs to the peptidase S33 family.</text>
</comment>
<dbReference type="GO" id="GO:0004301">
    <property type="term" value="F:epoxide hydrolase activity"/>
    <property type="evidence" value="ECO:0007669"/>
    <property type="project" value="TreeGrafter"/>
</dbReference>
<dbReference type="AlphaFoldDB" id="A0A917TUT5"/>
<dbReference type="Gene3D" id="3.40.50.1820">
    <property type="entry name" value="alpha/beta hydrolase"/>
    <property type="match status" value="1"/>
</dbReference>
<evidence type="ECO:0000313" key="7">
    <source>
        <dbReference type="Proteomes" id="UP000642070"/>
    </source>
</evidence>
<evidence type="ECO:0000256" key="4">
    <source>
        <dbReference type="PIRSR" id="PIRSR001112-1"/>
    </source>
</evidence>
<dbReference type="PRINTS" id="PR00412">
    <property type="entry name" value="EPOXHYDRLASE"/>
</dbReference>
<dbReference type="RefSeq" id="WP_190251863.1">
    <property type="nucleotide sequence ID" value="NZ_BMPI01000021.1"/>
</dbReference>
<accession>A0A917TUT5</accession>
<keyword evidence="3 6" id="KW-0378">Hydrolase</keyword>
<evidence type="ECO:0000256" key="1">
    <source>
        <dbReference type="ARBA" id="ARBA00010088"/>
    </source>
</evidence>
<dbReference type="InterPro" id="IPR000639">
    <property type="entry name" value="Epox_hydrolase-like"/>
</dbReference>
<dbReference type="InterPro" id="IPR010497">
    <property type="entry name" value="Epoxide_hydro_N"/>
</dbReference>
<proteinExistence type="inferred from homology"/>
<gene>
    <name evidence="6" type="ORF">GCM10007977_044910</name>
</gene>
<reference evidence="6" key="2">
    <citation type="submission" date="2020-09" db="EMBL/GenBank/DDBJ databases">
        <authorList>
            <person name="Sun Q."/>
            <person name="Ohkuma M."/>
        </authorList>
    </citation>
    <scope>NUCLEOTIDE SEQUENCE</scope>
    <source>
        <strain evidence="6">JCM 19831</strain>
    </source>
</reference>
<dbReference type="PANTHER" id="PTHR21661:SF35">
    <property type="entry name" value="EPOXIDE HYDROLASE"/>
    <property type="match status" value="1"/>
</dbReference>
<name>A0A917TUT5_9ACTN</name>
<evidence type="ECO:0000313" key="6">
    <source>
        <dbReference type="EMBL" id="GGM38465.1"/>
    </source>
</evidence>
<keyword evidence="2" id="KW-0058">Aromatic hydrocarbons catabolism</keyword>
<dbReference type="InterPro" id="IPR029058">
    <property type="entry name" value="AB_hydrolase_fold"/>
</dbReference>
<dbReference type="InterPro" id="IPR016292">
    <property type="entry name" value="Epoxide_hydrolase"/>
</dbReference>
<feature type="active site" description="Proton donor" evidence="4">
    <location>
        <position position="294"/>
    </location>
</feature>
<dbReference type="PANTHER" id="PTHR21661">
    <property type="entry name" value="EPOXIDE HYDROLASE 1-RELATED"/>
    <property type="match status" value="1"/>
</dbReference>
<sequence length="365" mass="39991">MTIRSFQFAVPQADLDDLRNRIRATRWAAQLPGGEERGLPVDVLRELAEYWAEGYDWRKQEALLNEHPQYTVEIQGQPVHFLHVRSPHPHALPLVLLHGWPGSFADFLDVIGPLTTDERDPFHVMVPSLPGFGPSTPLAGEGWGARRVAGALAELMALLGYDRYGVQGGDIGAIVGPDLGRVATGHVAGVHVNAATVGFIPFGPVDEDGLTDAERERVAGIQRFQTDGNGYFQLQATRPQTLAHALTDSPVGQLAWILEKVRAWSNEPIDRDRILTGVMLYWLFGAAGSAANIYYELMHSGDWPTPSGVPTGVAVFPGDLAIRRYAEQANTVTHWSEPARGGHFAALEAADLLVDDVRGFFRDLR</sequence>
<comment type="caution">
    <text evidence="6">The sequence shown here is derived from an EMBL/GenBank/DDBJ whole genome shotgun (WGS) entry which is preliminary data.</text>
</comment>
<dbReference type="Proteomes" id="UP000642070">
    <property type="component" value="Unassembled WGS sequence"/>
</dbReference>
<dbReference type="SUPFAM" id="SSF53474">
    <property type="entry name" value="alpha/beta-Hydrolases"/>
    <property type="match status" value="1"/>
</dbReference>
<dbReference type="PIRSF" id="PIRSF001112">
    <property type="entry name" value="Epoxide_hydrolase"/>
    <property type="match status" value="1"/>
</dbReference>